<dbReference type="GO" id="GO:0004497">
    <property type="term" value="F:monooxygenase activity"/>
    <property type="evidence" value="ECO:0007669"/>
    <property type="project" value="UniProtKB-KW"/>
</dbReference>
<dbReference type="SUPFAM" id="SSF51905">
    <property type="entry name" value="FAD/NAD(P)-binding domain"/>
    <property type="match status" value="1"/>
</dbReference>
<name>A9V700_MONBE</name>
<dbReference type="OMA" id="HITNIVP"/>
<sequence>MEQATVQRAAQAMRGQPRVAVIGASLAGLSFSAILAHQAPHIHVSVFERASRTRDEGYGIDLDEDGMAAVKAANLLDKYPETTHNKSDVTKMYSATSKDPIFVMFMPSLLLRLGVKPGLESNRQALLDMFRASISSDIHYDTHITNIVPSQSRPGGATLLGPSGTPLGDFDLVVDAGGVRSPVRLLRLTDPVGLHFDKDLLFHGQIADPETSLPPEALARLGDGNAFYFTRFFEMAVQRYGCGDDPRAALFFRVRTDSADVDETFAEIGVPRRGPAFHNRGSAEFETLRKFMRQAAGEHAHPAILSTIDALDRVAVRGLYNHGSDVQLRSDNTLPLVCIGDAVRNIGLGGGGNVAMRDARELAELLAQPTAFDPTTHALALRGPNNALLKLEETMLQRHLDFVKLRDSRRGTEVGPPPPGADLEKDLGATFGRPLAFVLKTLGFVSRFLWALDGKR</sequence>
<evidence type="ECO:0000256" key="3">
    <source>
        <dbReference type="ARBA" id="ARBA00023002"/>
    </source>
</evidence>
<dbReference type="PANTHER" id="PTHR46972:SF1">
    <property type="entry name" value="FAD DEPENDENT OXIDOREDUCTASE DOMAIN-CONTAINING PROTEIN"/>
    <property type="match status" value="1"/>
</dbReference>
<evidence type="ECO:0000256" key="4">
    <source>
        <dbReference type="ARBA" id="ARBA00023033"/>
    </source>
</evidence>
<accession>A9V700</accession>
<dbReference type="Proteomes" id="UP000001357">
    <property type="component" value="Unassembled WGS sequence"/>
</dbReference>
<evidence type="ECO:0000313" key="5">
    <source>
        <dbReference type="EMBL" id="EDQ86703.1"/>
    </source>
</evidence>
<reference evidence="5 6" key="1">
    <citation type="journal article" date="2008" name="Nature">
        <title>The genome of the choanoflagellate Monosiga brevicollis and the origin of metazoans.</title>
        <authorList>
            <consortium name="JGI Sequencing"/>
            <person name="King N."/>
            <person name="Westbrook M.J."/>
            <person name="Young S.L."/>
            <person name="Kuo A."/>
            <person name="Abedin M."/>
            <person name="Chapman J."/>
            <person name="Fairclough S."/>
            <person name="Hellsten U."/>
            <person name="Isogai Y."/>
            <person name="Letunic I."/>
            <person name="Marr M."/>
            <person name="Pincus D."/>
            <person name="Putnam N."/>
            <person name="Rokas A."/>
            <person name="Wright K.J."/>
            <person name="Zuzow R."/>
            <person name="Dirks W."/>
            <person name="Good M."/>
            <person name="Goodstein D."/>
            <person name="Lemons D."/>
            <person name="Li W."/>
            <person name="Lyons J.B."/>
            <person name="Morris A."/>
            <person name="Nichols S."/>
            <person name="Richter D.J."/>
            <person name="Salamov A."/>
            <person name="Bork P."/>
            <person name="Lim W.A."/>
            <person name="Manning G."/>
            <person name="Miller W.T."/>
            <person name="McGinnis W."/>
            <person name="Shapiro H."/>
            <person name="Tjian R."/>
            <person name="Grigoriev I.V."/>
            <person name="Rokhsar D."/>
        </authorList>
    </citation>
    <scope>NUCLEOTIDE SEQUENCE [LARGE SCALE GENOMIC DNA]</scope>
    <source>
        <strain evidence="6">MX1 / ATCC 50154</strain>
    </source>
</reference>
<dbReference type="EMBL" id="CH991564">
    <property type="protein sequence ID" value="EDQ86703.1"/>
    <property type="molecule type" value="Genomic_DNA"/>
</dbReference>
<proteinExistence type="predicted"/>
<dbReference type="KEGG" id="mbr:MONBRDRAFT_10705"/>
<dbReference type="AlphaFoldDB" id="A9V700"/>
<dbReference type="GeneID" id="5893725"/>
<keyword evidence="2" id="KW-0274">FAD</keyword>
<dbReference type="RefSeq" id="XP_001748539.1">
    <property type="nucleotide sequence ID" value="XM_001748487.1"/>
</dbReference>
<keyword evidence="1" id="KW-0285">Flavoprotein</keyword>
<keyword evidence="3" id="KW-0560">Oxidoreductase</keyword>
<dbReference type="Gene3D" id="3.50.50.60">
    <property type="entry name" value="FAD/NAD(P)-binding domain"/>
    <property type="match status" value="1"/>
</dbReference>
<organism evidence="5 6">
    <name type="scientific">Monosiga brevicollis</name>
    <name type="common">Choanoflagellate</name>
    <dbReference type="NCBI Taxonomy" id="81824"/>
    <lineage>
        <taxon>Eukaryota</taxon>
        <taxon>Choanoflagellata</taxon>
        <taxon>Craspedida</taxon>
        <taxon>Salpingoecidae</taxon>
        <taxon>Monosiga</taxon>
    </lineage>
</organism>
<dbReference type="PRINTS" id="PR00420">
    <property type="entry name" value="RNGMNOXGNASE"/>
</dbReference>
<dbReference type="PANTHER" id="PTHR46972">
    <property type="entry name" value="MONOOXYGENASE ASQM-RELATED"/>
    <property type="match status" value="1"/>
</dbReference>
<dbReference type="InterPro" id="IPR036188">
    <property type="entry name" value="FAD/NAD-bd_sf"/>
</dbReference>
<evidence type="ECO:0000256" key="1">
    <source>
        <dbReference type="ARBA" id="ARBA00022630"/>
    </source>
</evidence>
<keyword evidence="4" id="KW-0503">Monooxygenase</keyword>
<evidence type="ECO:0008006" key="7">
    <source>
        <dbReference type="Google" id="ProtNLM"/>
    </source>
</evidence>
<protein>
    <recommendedName>
        <fullName evidence="7">FAD-binding domain-containing protein</fullName>
    </recommendedName>
</protein>
<dbReference type="InParanoid" id="A9V700"/>
<gene>
    <name evidence="5" type="ORF">MONBRDRAFT_10705</name>
</gene>
<evidence type="ECO:0000313" key="6">
    <source>
        <dbReference type="Proteomes" id="UP000001357"/>
    </source>
</evidence>
<keyword evidence="6" id="KW-1185">Reference proteome</keyword>
<evidence type="ECO:0000256" key="2">
    <source>
        <dbReference type="ARBA" id="ARBA00022827"/>
    </source>
</evidence>